<dbReference type="RefSeq" id="XP_014883810.1">
    <property type="nucleotide sequence ID" value="XM_015028324.1"/>
</dbReference>
<evidence type="ECO:0000313" key="10">
    <source>
        <dbReference type="Ensembl" id="ENSPLAP00000011817.1"/>
    </source>
</evidence>
<feature type="region of interest" description="Disordered" evidence="9">
    <location>
        <begin position="219"/>
        <end position="241"/>
    </location>
</feature>
<dbReference type="GO" id="GO:0015031">
    <property type="term" value="P:protein transport"/>
    <property type="evidence" value="ECO:0007669"/>
    <property type="project" value="UniProtKB-KW"/>
</dbReference>
<evidence type="ECO:0000256" key="7">
    <source>
        <dbReference type="ARBA" id="ARBA00023242"/>
    </source>
</evidence>
<feature type="region of interest" description="Disordered" evidence="9">
    <location>
        <begin position="534"/>
        <end position="566"/>
    </location>
</feature>
<dbReference type="GO" id="GO:0008139">
    <property type="term" value="F:nuclear localization sequence binding"/>
    <property type="evidence" value="ECO:0007669"/>
    <property type="project" value="InterPro"/>
</dbReference>
<keyword evidence="6" id="KW-0906">Nuclear pore complex</keyword>
<evidence type="ECO:0000256" key="3">
    <source>
        <dbReference type="ARBA" id="ARBA00022816"/>
    </source>
</evidence>
<evidence type="ECO:0000256" key="2">
    <source>
        <dbReference type="ARBA" id="ARBA00022448"/>
    </source>
</evidence>
<dbReference type="Pfam" id="PF15967">
    <property type="entry name" value="Nucleoporin_FG2"/>
    <property type="match status" value="1"/>
</dbReference>
<dbReference type="Ensembl" id="ENSPLAT00000019331.1">
    <property type="protein sequence ID" value="ENSPLAP00000011817.1"/>
    <property type="gene ID" value="ENSPLAG00000015016.1"/>
</dbReference>
<dbReference type="GO" id="GO:0051028">
    <property type="term" value="P:mRNA transport"/>
    <property type="evidence" value="ECO:0007669"/>
    <property type="project" value="UniProtKB-KW"/>
</dbReference>
<accession>A0A3B3UGT1</accession>
<dbReference type="PANTHER" id="PTHR13437">
    <property type="entry name" value="NUCLEOPORIN P58/P45 NUCLEOPORIN-LIKE PROTEIN 1"/>
    <property type="match status" value="1"/>
</dbReference>
<comment type="subcellular location">
    <subcellularLocation>
        <location evidence="1">Nucleus</location>
        <location evidence="1">Nuclear pore complex</location>
    </subcellularLocation>
</comment>
<evidence type="ECO:0000313" key="11">
    <source>
        <dbReference type="Proteomes" id="UP000261500"/>
    </source>
</evidence>
<evidence type="ECO:0000256" key="6">
    <source>
        <dbReference type="ARBA" id="ARBA00023132"/>
    </source>
</evidence>
<dbReference type="Proteomes" id="UP000261500">
    <property type="component" value="Unplaced"/>
</dbReference>
<proteinExistence type="predicted"/>
<name>A0A3B3UGT1_9TELE</name>
<dbReference type="InterPro" id="IPR024882">
    <property type="entry name" value="NUP58/p45/49"/>
</dbReference>
<keyword evidence="7" id="KW-0539">Nucleus</keyword>
<reference evidence="10" key="1">
    <citation type="submission" date="2025-08" db="UniProtKB">
        <authorList>
            <consortium name="Ensembl"/>
        </authorList>
    </citation>
    <scope>IDENTIFICATION</scope>
</reference>
<keyword evidence="8" id="KW-0175">Coiled coil</keyword>
<dbReference type="PANTHER" id="PTHR13437:SF2">
    <property type="entry name" value="NUCLEOPORIN P58_P45"/>
    <property type="match status" value="1"/>
</dbReference>
<protein>
    <submittedName>
        <fullName evidence="10">Nucleoporin 58</fullName>
    </submittedName>
</protein>
<dbReference type="GeneID" id="106944967"/>
<keyword evidence="3" id="KW-0509">mRNA transport</keyword>
<dbReference type="CTD" id="9818"/>
<evidence type="ECO:0000256" key="4">
    <source>
        <dbReference type="ARBA" id="ARBA00022927"/>
    </source>
</evidence>
<keyword evidence="5" id="KW-0811">Translocation</keyword>
<keyword evidence="2" id="KW-0813">Transport</keyword>
<evidence type="ECO:0000256" key="9">
    <source>
        <dbReference type="SAM" id="MobiDB-lite"/>
    </source>
</evidence>
<evidence type="ECO:0000256" key="5">
    <source>
        <dbReference type="ARBA" id="ARBA00023010"/>
    </source>
</evidence>
<dbReference type="AlphaFoldDB" id="A0A3B3UGT1"/>
<dbReference type="GO" id="GO:0005643">
    <property type="term" value="C:nuclear pore"/>
    <property type="evidence" value="ECO:0007669"/>
    <property type="project" value="UniProtKB-SubCell"/>
</dbReference>
<sequence>MSGFNFGGGNLGSTNTGGGFTFGGVTSTPAANTGGLSFGTPLGTAAATPAPTTSSTPSLGLGGVLFAQKPAGGFSFNTPASTSSAAPTGLTLGAPATTSAATGFSLAFNKPTASATPFSLTTTTSSTTGAGLSFGSILTSTAPQQPSATGFTLGLGGTTGSTAASTVPTLGGGLFSSTGTSGLGQTLGGGTGLTLGSILATSTAASAAPAPSIGLGGVDFSTSSENKSDTSSGTNAQDSKALKDENLPPFICQDVENFQKFVKEQKQVQEDISRMSSKTISKVQDDIKSLKQLLSVCASGLQRQALAIDKLKLETAQELKNADIALRTQKTPPGLQHENTAPSDYFRSLVDQFEVQLQQFRQQIEELENHLTTQSNGSHITPQDLTLALQKLYQTFVAQAAQLQSVHENVKILKHQYLSYRRAFLEDSTDIFESKRASNRKWQSAPHVTTGPAPFSSVPNAAAVAMAATLTQQQQPTPGFGGGPGFGGVGTGGSSFGFSSTNKPAGGSLSAGFGSTSSTGFNFSNPGINQSAGLTFGVSNQPGGAFGTTPALQLKKPPAGNKRGKR</sequence>
<feature type="compositionally biased region" description="Low complexity" evidence="9">
    <location>
        <begin position="221"/>
        <end position="234"/>
    </location>
</feature>
<dbReference type="Gene3D" id="6.10.140.1350">
    <property type="match status" value="1"/>
</dbReference>
<keyword evidence="11" id="KW-1185">Reference proteome</keyword>
<organism evidence="10 11">
    <name type="scientific">Poecilia latipinna</name>
    <name type="common">sailfin molly</name>
    <dbReference type="NCBI Taxonomy" id="48699"/>
    <lineage>
        <taxon>Eukaryota</taxon>
        <taxon>Metazoa</taxon>
        <taxon>Chordata</taxon>
        <taxon>Craniata</taxon>
        <taxon>Vertebrata</taxon>
        <taxon>Euteleostomi</taxon>
        <taxon>Actinopterygii</taxon>
        <taxon>Neopterygii</taxon>
        <taxon>Teleostei</taxon>
        <taxon>Neoteleostei</taxon>
        <taxon>Acanthomorphata</taxon>
        <taxon>Ovalentaria</taxon>
        <taxon>Atherinomorphae</taxon>
        <taxon>Cyprinodontiformes</taxon>
        <taxon>Poeciliidae</taxon>
        <taxon>Poeciliinae</taxon>
        <taxon>Poecilia</taxon>
    </lineage>
</organism>
<evidence type="ECO:0000256" key="1">
    <source>
        <dbReference type="ARBA" id="ARBA00004567"/>
    </source>
</evidence>
<feature type="coiled-coil region" evidence="8">
    <location>
        <begin position="350"/>
        <end position="377"/>
    </location>
</feature>
<dbReference type="GO" id="GO:0017056">
    <property type="term" value="F:structural constituent of nuclear pore"/>
    <property type="evidence" value="ECO:0007669"/>
    <property type="project" value="InterPro"/>
</dbReference>
<reference evidence="10" key="2">
    <citation type="submission" date="2025-09" db="UniProtKB">
        <authorList>
            <consortium name="Ensembl"/>
        </authorList>
    </citation>
    <scope>IDENTIFICATION</scope>
</reference>
<keyword evidence="4" id="KW-0653">Protein transport</keyword>
<dbReference type="GeneTree" id="ENSGT00730000111111"/>
<evidence type="ECO:0000256" key="8">
    <source>
        <dbReference type="SAM" id="Coils"/>
    </source>
</evidence>